<organism evidence="1 2">
    <name type="scientific">Mugilogobius chulae</name>
    <name type="common">yellowstripe goby</name>
    <dbReference type="NCBI Taxonomy" id="88201"/>
    <lineage>
        <taxon>Eukaryota</taxon>
        <taxon>Metazoa</taxon>
        <taxon>Chordata</taxon>
        <taxon>Craniata</taxon>
        <taxon>Vertebrata</taxon>
        <taxon>Euteleostomi</taxon>
        <taxon>Actinopterygii</taxon>
        <taxon>Neopterygii</taxon>
        <taxon>Teleostei</taxon>
        <taxon>Neoteleostei</taxon>
        <taxon>Acanthomorphata</taxon>
        <taxon>Gobiaria</taxon>
        <taxon>Gobiiformes</taxon>
        <taxon>Gobioidei</taxon>
        <taxon>Gobiidae</taxon>
        <taxon>Gobionellinae</taxon>
        <taxon>Mugilogobius</taxon>
    </lineage>
</organism>
<reference evidence="2" key="1">
    <citation type="submission" date="2024-04" db="EMBL/GenBank/DDBJ databases">
        <title>Salinicola lusitanus LLJ914,a marine bacterium isolated from the Okinawa Trough.</title>
        <authorList>
            <person name="Li J."/>
        </authorList>
    </citation>
    <scope>NUCLEOTIDE SEQUENCE [LARGE SCALE GENOMIC DNA]</scope>
</reference>
<proteinExistence type="predicted"/>
<dbReference type="Pfam" id="PF18744">
    <property type="entry name" value="SNAD1"/>
    <property type="match status" value="2"/>
</dbReference>
<evidence type="ECO:0000313" key="1">
    <source>
        <dbReference type="EMBL" id="KAK7929805.1"/>
    </source>
</evidence>
<dbReference type="EMBL" id="JBBPFD010000004">
    <property type="protein sequence ID" value="KAK7929805.1"/>
    <property type="molecule type" value="Genomic_DNA"/>
</dbReference>
<protein>
    <submittedName>
        <fullName evidence="1">Uncharacterized protein</fullName>
    </submittedName>
</protein>
<comment type="caution">
    <text evidence="1">The sequence shown here is derived from an EMBL/GenBank/DDBJ whole genome shotgun (WGS) entry which is preliminary data.</text>
</comment>
<keyword evidence="2" id="KW-1185">Reference proteome</keyword>
<accession>A0AAW0PIY9</accession>
<dbReference type="Proteomes" id="UP001460270">
    <property type="component" value="Unassembled WGS sequence"/>
</dbReference>
<dbReference type="AlphaFoldDB" id="A0AAW0PIY9"/>
<sequence>MSMGGARGLAPNSGPQTFCIHLLSPLQRQTLILNSFSNDAAVNLACVNLYTPMHFLFNLFFNLEDTKISLRQLSEVVDKAWLNYEAHNIGEIVYPMFSLAASVPFDLNTKKYSIESVMAVDSPRSVRQALLRCNVYPGTRLVEGVVLKYPDALTQCPDQTVPWDYVKNQCPMVNVWRDFQKCDNNRIDILLNSGNNLADHAEYRVLTAFDDSKFDQNMKENDLMLFISRMTPCSARCTNSDSYFNILTLLEKIKKWKNIAFVFANLFEDPERTKQSLTALGEVLGLENVYRCEPNSGFPSQLDGQRLFLQFQVMASLWTVVVLALIFSTRSNDAAVNVGGLPQFVSELLNLYTPMHFLFDYEAHNIGEIVYPMFSLAASVPFDLNTKKYSIESVMAVDSPRSVRQALLRCNVYGGTRLVEAVVLKYPDALTQCPDQTVPWPYVKNQCPMVNVWRDFQTCDNNRIDILLNSGNNLADHAEYRVLTAFDDSKFDQNMKENDLMLFISRMTPCSARCTNSDSYFNILTLLEKIKKWKNIAFVFANLFEDPERTKQSLTALGEIMASLWTVVVLALIFSTRSNDAAVNVGGLPQFVSELLNLYTPMHFLFEPVERHPSDVSWVFPEVFLPVCHAKTSPKGGVQEASETDAQTPQLAPLNMEEQRLYSEFLSHYPKLMTIDHGVSVDSGGFGLIFSTRSNDAAVNVGGLPQFVSELLNLYTPMHFLFDYEAQNIGEIVHPMFSLAASVPFDLNTKKYSIENVMAVDSPRSVRQALLRCNVYPGTRLVEAVCPMVNVWRDFQKCDNNKIDILLNSGNNLADHAEYRVLTAFDDSKSTMKLRFGVSLRGRCANVSAATRSSEM</sequence>
<evidence type="ECO:0000313" key="2">
    <source>
        <dbReference type="Proteomes" id="UP001460270"/>
    </source>
</evidence>
<name>A0AAW0PIY9_9GOBI</name>
<dbReference type="InterPro" id="IPR040958">
    <property type="entry name" value="SNAD1"/>
</dbReference>
<gene>
    <name evidence="1" type="ORF">WMY93_006200</name>
</gene>